<gene>
    <name evidence="4" type="ORF">C9J12_06935</name>
</gene>
<comment type="caution">
    <text evidence="4">The sequence shown here is derived from an EMBL/GenBank/DDBJ whole genome shotgun (WGS) entry which is preliminary data.</text>
</comment>
<evidence type="ECO:0000256" key="2">
    <source>
        <dbReference type="SAM" id="SignalP"/>
    </source>
</evidence>
<keyword evidence="1" id="KW-0175">Coiled coil</keyword>
<feature type="chain" id="PRO_5015414499" evidence="2">
    <location>
        <begin position="34"/>
        <end position="390"/>
    </location>
</feature>
<dbReference type="Pfam" id="PF01551">
    <property type="entry name" value="Peptidase_M23"/>
    <property type="match status" value="1"/>
</dbReference>
<reference evidence="4 5" key="1">
    <citation type="submission" date="2018-01" db="EMBL/GenBank/DDBJ databases">
        <title>Whole genome sequencing of Histamine producing bacteria.</title>
        <authorList>
            <person name="Butler K."/>
        </authorList>
    </citation>
    <scope>NUCLEOTIDE SEQUENCE [LARGE SCALE GENOMIC DNA]</scope>
    <source>
        <strain evidence="4 5">JCM 12947</strain>
    </source>
</reference>
<keyword evidence="2" id="KW-0732">Signal</keyword>
<organism evidence="4 5">
    <name type="scientific">Photobacterium frigidiphilum</name>
    <dbReference type="NCBI Taxonomy" id="264736"/>
    <lineage>
        <taxon>Bacteria</taxon>
        <taxon>Pseudomonadati</taxon>
        <taxon>Pseudomonadota</taxon>
        <taxon>Gammaproteobacteria</taxon>
        <taxon>Vibrionales</taxon>
        <taxon>Vibrionaceae</taxon>
        <taxon>Photobacterium</taxon>
    </lineage>
</organism>
<dbReference type="PANTHER" id="PTHR21666:SF270">
    <property type="entry name" value="MUREIN HYDROLASE ACTIVATOR ENVC"/>
    <property type="match status" value="1"/>
</dbReference>
<dbReference type="CDD" id="cd12797">
    <property type="entry name" value="M23_peptidase"/>
    <property type="match status" value="1"/>
</dbReference>
<evidence type="ECO:0000259" key="3">
    <source>
        <dbReference type="Pfam" id="PF01551"/>
    </source>
</evidence>
<name>A0A2T3JLC8_9GAMM</name>
<evidence type="ECO:0000313" key="5">
    <source>
        <dbReference type="Proteomes" id="UP000240987"/>
    </source>
</evidence>
<feature type="coiled-coil region" evidence="1">
    <location>
        <begin position="32"/>
        <end position="118"/>
    </location>
</feature>
<dbReference type="InterPro" id="IPR016047">
    <property type="entry name" value="M23ase_b-sheet_dom"/>
</dbReference>
<dbReference type="Gene3D" id="2.70.70.10">
    <property type="entry name" value="Glucose Permease (Domain IIA)"/>
    <property type="match status" value="1"/>
</dbReference>
<dbReference type="OrthoDB" id="9784703at2"/>
<dbReference type="PANTHER" id="PTHR21666">
    <property type="entry name" value="PEPTIDASE-RELATED"/>
    <property type="match status" value="1"/>
</dbReference>
<protein>
    <submittedName>
        <fullName evidence="4">Peptidase M23</fullName>
    </submittedName>
</protein>
<evidence type="ECO:0000313" key="4">
    <source>
        <dbReference type="EMBL" id="PSU49844.1"/>
    </source>
</evidence>
<dbReference type="Gene3D" id="6.10.250.3150">
    <property type="match status" value="1"/>
</dbReference>
<dbReference type="EMBL" id="PYMJ01000005">
    <property type="protein sequence ID" value="PSU49844.1"/>
    <property type="molecule type" value="Genomic_DNA"/>
</dbReference>
<dbReference type="SUPFAM" id="SSF51261">
    <property type="entry name" value="Duplicated hybrid motif"/>
    <property type="match status" value="1"/>
</dbReference>
<dbReference type="AlphaFoldDB" id="A0A2T3JLC8"/>
<dbReference type="InterPro" id="IPR050570">
    <property type="entry name" value="Cell_wall_metabolism_enzyme"/>
</dbReference>
<dbReference type="GO" id="GO:0004222">
    <property type="term" value="F:metalloendopeptidase activity"/>
    <property type="evidence" value="ECO:0007669"/>
    <property type="project" value="TreeGrafter"/>
</dbReference>
<feature type="coiled-coil region" evidence="1">
    <location>
        <begin position="176"/>
        <end position="245"/>
    </location>
</feature>
<dbReference type="InterPro" id="IPR011055">
    <property type="entry name" value="Dup_hybrid_motif"/>
</dbReference>
<accession>A0A2T3JLC8</accession>
<dbReference type="FunFam" id="2.70.70.10:FF:000003">
    <property type="entry name" value="Murein hydrolase activator EnvC"/>
    <property type="match status" value="1"/>
</dbReference>
<feature type="signal peptide" evidence="2">
    <location>
        <begin position="1"/>
        <end position="33"/>
    </location>
</feature>
<dbReference type="Proteomes" id="UP000240987">
    <property type="component" value="Unassembled WGS sequence"/>
</dbReference>
<feature type="domain" description="M23ase beta-sheet core" evidence="3">
    <location>
        <begin position="291"/>
        <end position="384"/>
    </location>
</feature>
<evidence type="ECO:0000256" key="1">
    <source>
        <dbReference type="SAM" id="Coils"/>
    </source>
</evidence>
<keyword evidence="5" id="KW-1185">Reference proteome</keyword>
<proteinExistence type="predicted"/>
<sequence>MRDMIKHLNQTIHASALCTGVFLCLSFSASSVASGQNQLDGVKQEISRQQNQLDNRQQTFNSLQKELKQQELGISQTAKKIHLADNKLSTLKTSITQLEREQQKLEQLQLGQQEMLKELLNAQYRQGKNSQLSNLLSGEQSNELDRMTIYAERLSQARSQALSQLAATDTELQLKYHQLKQQREQQQIVLAQLKTEKSALESKQTTRKKTLKNIKGQISSSNQYINELQSNEKRLVTEIAKAKAVAEAAAKAAANKAPMDGLARHKRKLPWPVKGSVLHSYGTNQQGELRWKGMVIAQSSGSQVKSIYSGKVVFADWLRGYGLMMVIDHGKGDMSFYGYNQTLLKKVGDNVRASEPIALVGDSGGQERSALYFEIRRKGAPTNPKSWLKK</sequence>